<keyword evidence="2" id="KW-1185">Reference proteome</keyword>
<dbReference type="SUPFAM" id="SSF53335">
    <property type="entry name" value="S-adenosyl-L-methionine-dependent methyltransferases"/>
    <property type="match status" value="1"/>
</dbReference>
<name>A0ABT0RRQ0_9SPHN</name>
<accession>A0ABT0RRQ0</accession>
<reference evidence="1 2" key="1">
    <citation type="submission" date="2022-05" db="EMBL/GenBank/DDBJ databases">
        <authorList>
            <person name="Jo J.-H."/>
            <person name="Im W.-T."/>
        </authorList>
    </citation>
    <scope>NUCLEOTIDE SEQUENCE [LARGE SCALE GENOMIC DNA]</scope>
    <source>
        <strain evidence="1 2">NSE70-1</strain>
    </source>
</reference>
<evidence type="ECO:0000313" key="2">
    <source>
        <dbReference type="Proteomes" id="UP001203410"/>
    </source>
</evidence>
<dbReference type="Gene3D" id="3.40.50.150">
    <property type="entry name" value="Vaccinia Virus protein VP39"/>
    <property type="match status" value="1"/>
</dbReference>
<dbReference type="InterPro" id="IPR029063">
    <property type="entry name" value="SAM-dependent_MTases_sf"/>
</dbReference>
<proteinExistence type="predicted"/>
<comment type="caution">
    <text evidence="1">The sequence shown here is derived from an EMBL/GenBank/DDBJ whole genome shotgun (WGS) entry which is preliminary data.</text>
</comment>
<dbReference type="GO" id="GO:0032259">
    <property type="term" value="P:methylation"/>
    <property type="evidence" value="ECO:0007669"/>
    <property type="project" value="UniProtKB-KW"/>
</dbReference>
<dbReference type="RefSeq" id="WP_249902725.1">
    <property type="nucleotide sequence ID" value="NZ_JAMGBA010000001.1"/>
</dbReference>
<keyword evidence="1" id="KW-0808">Transferase</keyword>
<dbReference type="EMBL" id="JAMGBA010000001">
    <property type="protein sequence ID" value="MCL6697350.1"/>
    <property type="molecule type" value="Genomic_DNA"/>
</dbReference>
<dbReference type="Proteomes" id="UP001203410">
    <property type="component" value="Unassembled WGS sequence"/>
</dbReference>
<dbReference type="GO" id="GO:0008168">
    <property type="term" value="F:methyltransferase activity"/>
    <property type="evidence" value="ECO:0007669"/>
    <property type="project" value="UniProtKB-KW"/>
</dbReference>
<protein>
    <submittedName>
        <fullName evidence="1">Methyltransferase</fullName>
    </submittedName>
</protein>
<evidence type="ECO:0000313" key="1">
    <source>
        <dbReference type="EMBL" id="MCL6697350.1"/>
    </source>
</evidence>
<organism evidence="1 2">
    <name type="scientific">Sphingomonas caseinilyticus</name>
    <dbReference type="NCBI Taxonomy" id="2908205"/>
    <lineage>
        <taxon>Bacteria</taxon>
        <taxon>Pseudomonadati</taxon>
        <taxon>Pseudomonadota</taxon>
        <taxon>Alphaproteobacteria</taxon>
        <taxon>Sphingomonadales</taxon>
        <taxon>Sphingomonadaceae</taxon>
        <taxon>Sphingomonas</taxon>
    </lineage>
</organism>
<keyword evidence="1" id="KW-0489">Methyltransferase</keyword>
<gene>
    <name evidence="1" type="ORF">LZ496_00900</name>
</gene>
<sequence>MAEPSAMLRSVSIITFVLGFALLAGPAGAEPADIKAAVADADRPEKTKLIDMVRKPVEVLQFLGLQRGGHALDLFGSGSYYGRIMARAVGPEGSVDAWEAANFSSPKSRKSWNEIEATYPNMKLLVSPANRIQLSENKYDFVMFNLNYHDLYWESTKFNFPRMDPKPFVRTVFNAMKPGAVIGVIDHVANPGGDVRKVAQDLHRIDPARVKADFEAAGFVLEAESPVLRNPADDHSKNVFDEAIRFRTDQLIYRFRKPANVSSKP</sequence>